<protein>
    <submittedName>
        <fullName evidence="1">Uncharacterized protein</fullName>
    </submittedName>
</protein>
<evidence type="ECO:0000313" key="1">
    <source>
        <dbReference type="EMBL" id="AZL58325.1"/>
    </source>
</evidence>
<dbReference type="OrthoDB" id="7596364at2"/>
<organism evidence="1 2">
    <name type="scientific">Tabrizicola piscis</name>
    <dbReference type="NCBI Taxonomy" id="2494374"/>
    <lineage>
        <taxon>Bacteria</taxon>
        <taxon>Pseudomonadati</taxon>
        <taxon>Pseudomonadota</taxon>
        <taxon>Alphaproteobacteria</taxon>
        <taxon>Rhodobacterales</taxon>
        <taxon>Paracoccaceae</taxon>
        <taxon>Tabrizicola</taxon>
    </lineage>
</organism>
<evidence type="ECO:0000313" key="2">
    <source>
        <dbReference type="Proteomes" id="UP000282002"/>
    </source>
</evidence>
<dbReference type="AlphaFoldDB" id="A0A3S8U436"/>
<dbReference type="EMBL" id="CP034328">
    <property type="protein sequence ID" value="AZL58325.1"/>
    <property type="molecule type" value="Genomic_DNA"/>
</dbReference>
<keyword evidence="2" id="KW-1185">Reference proteome</keyword>
<sequence>MSTDWGIIGHDYLGQMRDRRDLGLAKAIRFANEHSVPGLAGLSFLRSIVWALIGVDFAEKRAGAERPLSASVIAEGVEALACWHAIPVGVNQAMRIRGARKLPRISEDQLTLKRLARGRGYVSQPVRVGIGAALPGLGLVEARNSRFNSFTLSDRGKEFLKLTLQSRKTEDALPLLWNWLDGGPWPHGEMQKRKRNREIAHLSPVDPLPSATRAFFSELMESAGEGSDLATRRSLWRVSREVLSKGPALEGDAMVAEVIGQMREANSATADRLIWSEKVFNLYAATFEVLDQIQPLISNAPLKKVNIYDLSRQSEVKDALSELNGLAKALHKLPKPDGVPQDLGVFLESVVGKRADDVLRELVARDGLILRLEEDGGVPEVVLHPDFIPGVRPKQKTDAEDEPEFKPTELYRLRNLCVLCREVMQES</sequence>
<accession>A0A3S8U436</accession>
<dbReference type="Proteomes" id="UP000282002">
    <property type="component" value="Chromosome"/>
</dbReference>
<gene>
    <name evidence="1" type="ORF">EI545_05410</name>
</gene>
<proteinExistence type="predicted"/>
<reference evidence="1 2" key="1">
    <citation type="submission" date="2018-12" db="EMBL/GenBank/DDBJ databases">
        <title>Complete genome sequencing of Tabrizicola sp. K13M18.</title>
        <authorList>
            <person name="Bae J.-W."/>
        </authorList>
    </citation>
    <scope>NUCLEOTIDE SEQUENCE [LARGE SCALE GENOMIC DNA]</scope>
    <source>
        <strain evidence="1 2">K13M18</strain>
    </source>
</reference>
<name>A0A3S8U436_9RHOB</name>
<dbReference type="KEGG" id="taw:EI545_05410"/>
<dbReference type="RefSeq" id="WP_125324526.1">
    <property type="nucleotide sequence ID" value="NZ_CP034328.1"/>
</dbReference>